<keyword evidence="3" id="KW-1185">Reference proteome</keyword>
<sequence length="1291" mass="136487">MSAKLTQSRTLRLTEDKGFNYTEHRDSVPPPESLVGSIGDIYLDTKAPALYARYTDGWKQWQGPQSRLEHPLQPGCVLWPSPSNGRVSWVEKSKMKKLLGSAKDILGQIVSTLRKRDSKKPRKMPGSADVQTTGVVVTAGSSELAPATQTDAPVQSTIEKSAPKPSAPAPAPAKSSGLTQSVPGQNKAPAINPSSVSTAPSTAPSAQTEAAEPPRDSSSRPPTISAQTTTPHVRRPVAMKRPPASRPRPSGVSAAPSTQTKPSELSKVSSSRPTTSASSQVAGKLKKTPAPKPTATVSSRLSGAPIAPAQTVVGPPKVSSSRPRPPITNPTPTEMRAKASGSAVEVSVSSGPVPITSQASRKPKPKEMQGPRPAPAPLDMSISSGPAPVVSQALAPPASQPSTKPTPNVRPASPEMSISSGPTPVATGPIMTSSSQSSSAPPQPTKSAESPHAPASTSVPLVSAPVKAASRPTESASAPVVPAKRTAPSPVDDLRAQKRSRKDYTYQNAEAAMAPVAQYLSGHTQAGIAEHALLAVGRHIETLAVQNARAGETDRTSSLWRYVSFKLPETGEEREAKGSALQEIYRNIVASRQQGSGATTERMDITQATPLPSSSPPAHSRQTTPLSSTPPPNALKEPRQASALLAQPGSAPLSLPLQPPNATGEVPQRTDVPAPPAVSLFPPTTLPSVSATSVPSASPEAFSGLVSRLLTGTATLMRLHPNSASVTGSGRPHSPSPPSPGPLASVSVPDSNRIHELRLQYDQCQRANERRPDMDDEWRKQSRVSAELIKALTQETAVLKAEMALLRAARHVTKDEGTQTASDSKDEDMPIPDPTEESMVLQLQTGGDDVEMPMEGTVDLTNQSLAVSVPAIPLVKETTVVSYPIPIREKTPIVESPQLPAAQAQIKQESISERLPSAPVRNKGSVDVLPPKGVEVIDLTLDDSDDEDAGVPASVPRSSVTLSPATSAVVVEASEERVGSELDVDSGMEVDDGAPPPAFEELMDVDMGLNGTCVNDVVSTVPDHFRIAGREYANSDLTRIVGQHRAETDQSDVTWRAISAHLQVLSRGPSSADSFSVDQLEAMAQALRRYYNLHLRVQRPVDYEPSEPPVPPTEELLLQEEVPGEDSVNEPVSEEVVVCQDDESAPVNLEEVLVDPNSVSEPVSEEVPVVCQVDESAPAHVDELPLVVPSLVDPSECKRMASGPKVKVEEDVGVLPRLNRKLLGLVFQITDGTPECTMCITINAPNPFKRSGSLDVLSSHVMEAHHDAATSMLEATAGMNDAQIQAWWMED</sequence>
<feature type="compositionally biased region" description="Low complexity" evidence="1">
    <location>
        <begin position="432"/>
        <end position="448"/>
    </location>
</feature>
<comment type="caution">
    <text evidence="2">The sequence shown here is derived from an EMBL/GenBank/DDBJ whole genome shotgun (WGS) entry which is preliminary data.</text>
</comment>
<feature type="region of interest" description="Disordered" evidence="1">
    <location>
        <begin position="607"/>
        <end position="636"/>
    </location>
</feature>
<evidence type="ECO:0000256" key="1">
    <source>
        <dbReference type="SAM" id="MobiDB-lite"/>
    </source>
</evidence>
<feature type="compositionally biased region" description="Polar residues" evidence="1">
    <location>
        <begin position="142"/>
        <end position="159"/>
    </location>
</feature>
<feature type="compositionally biased region" description="Low complexity" evidence="1">
    <location>
        <begin position="339"/>
        <end position="354"/>
    </location>
</feature>
<accession>A0AAD7BDW0</accession>
<dbReference type="Proteomes" id="UP001221142">
    <property type="component" value="Unassembled WGS sequence"/>
</dbReference>
<protein>
    <submittedName>
        <fullName evidence="2">Uncharacterized protein</fullName>
    </submittedName>
</protein>
<feature type="compositionally biased region" description="Low complexity" evidence="1">
    <location>
        <begin position="193"/>
        <end position="211"/>
    </location>
</feature>
<gene>
    <name evidence="2" type="ORF">FB45DRAFT_931699</name>
</gene>
<organism evidence="2 3">
    <name type="scientific">Roridomyces roridus</name>
    <dbReference type="NCBI Taxonomy" id="1738132"/>
    <lineage>
        <taxon>Eukaryota</taxon>
        <taxon>Fungi</taxon>
        <taxon>Dikarya</taxon>
        <taxon>Basidiomycota</taxon>
        <taxon>Agaricomycotina</taxon>
        <taxon>Agaricomycetes</taxon>
        <taxon>Agaricomycetidae</taxon>
        <taxon>Agaricales</taxon>
        <taxon>Marasmiineae</taxon>
        <taxon>Mycenaceae</taxon>
        <taxon>Roridomyces</taxon>
    </lineage>
</organism>
<feature type="compositionally biased region" description="Low complexity" evidence="1">
    <location>
        <begin position="312"/>
        <end position="322"/>
    </location>
</feature>
<feature type="region of interest" description="Disordered" evidence="1">
    <location>
        <begin position="649"/>
        <end position="672"/>
    </location>
</feature>
<feature type="region of interest" description="Disordered" evidence="1">
    <location>
        <begin position="722"/>
        <end position="748"/>
    </location>
</feature>
<evidence type="ECO:0000313" key="3">
    <source>
        <dbReference type="Proteomes" id="UP001221142"/>
    </source>
</evidence>
<feature type="region of interest" description="Disordered" evidence="1">
    <location>
        <begin position="142"/>
        <end position="498"/>
    </location>
</feature>
<feature type="region of interest" description="Disordered" evidence="1">
    <location>
        <begin position="114"/>
        <end position="133"/>
    </location>
</feature>
<reference evidence="2" key="1">
    <citation type="submission" date="2023-03" db="EMBL/GenBank/DDBJ databases">
        <title>Massive genome expansion in bonnet fungi (Mycena s.s.) driven by repeated elements and novel gene families across ecological guilds.</title>
        <authorList>
            <consortium name="Lawrence Berkeley National Laboratory"/>
            <person name="Harder C.B."/>
            <person name="Miyauchi S."/>
            <person name="Viragh M."/>
            <person name="Kuo A."/>
            <person name="Thoen E."/>
            <person name="Andreopoulos B."/>
            <person name="Lu D."/>
            <person name="Skrede I."/>
            <person name="Drula E."/>
            <person name="Henrissat B."/>
            <person name="Morin E."/>
            <person name="Kohler A."/>
            <person name="Barry K."/>
            <person name="LaButti K."/>
            <person name="Morin E."/>
            <person name="Salamov A."/>
            <person name="Lipzen A."/>
            <person name="Mereny Z."/>
            <person name="Hegedus B."/>
            <person name="Baldrian P."/>
            <person name="Stursova M."/>
            <person name="Weitz H."/>
            <person name="Taylor A."/>
            <person name="Grigoriev I.V."/>
            <person name="Nagy L.G."/>
            <person name="Martin F."/>
            <person name="Kauserud H."/>
        </authorList>
    </citation>
    <scope>NUCLEOTIDE SEQUENCE</scope>
    <source>
        <strain evidence="2">9284</strain>
    </source>
</reference>
<feature type="compositionally biased region" description="Polar residues" evidence="1">
    <location>
        <begin position="607"/>
        <end position="627"/>
    </location>
</feature>
<feature type="compositionally biased region" description="Low complexity" evidence="1">
    <location>
        <begin position="266"/>
        <end position="279"/>
    </location>
</feature>
<feature type="compositionally biased region" description="Polar residues" evidence="1">
    <location>
        <begin position="219"/>
        <end position="231"/>
    </location>
</feature>
<dbReference type="EMBL" id="JARKIF010000019">
    <property type="protein sequence ID" value="KAJ7618459.1"/>
    <property type="molecule type" value="Genomic_DNA"/>
</dbReference>
<name>A0AAD7BDW0_9AGAR</name>
<evidence type="ECO:0000313" key="2">
    <source>
        <dbReference type="EMBL" id="KAJ7618459.1"/>
    </source>
</evidence>
<proteinExistence type="predicted"/>